<evidence type="ECO:0000259" key="2">
    <source>
        <dbReference type="Pfam" id="PF13717"/>
    </source>
</evidence>
<accession>A0A7C4VZL8</accession>
<proteinExistence type="predicted"/>
<dbReference type="NCBIfam" id="TIGR02098">
    <property type="entry name" value="MJ0042_CXXC"/>
    <property type="match status" value="1"/>
</dbReference>
<reference evidence="3" key="1">
    <citation type="journal article" date="2020" name="mSystems">
        <title>Genome- and Community-Level Interaction Insights into Carbon Utilization and Element Cycling Functions of Hydrothermarchaeota in Hydrothermal Sediment.</title>
        <authorList>
            <person name="Zhou Z."/>
            <person name="Liu Y."/>
            <person name="Xu W."/>
            <person name="Pan J."/>
            <person name="Luo Z.H."/>
            <person name="Li M."/>
        </authorList>
    </citation>
    <scope>NUCLEOTIDE SEQUENCE [LARGE SCALE GENOMIC DNA]</scope>
    <source>
        <strain evidence="3">SpSt-477</strain>
    </source>
</reference>
<dbReference type="EMBL" id="DSUH01000343">
    <property type="protein sequence ID" value="HGU34114.1"/>
    <property type="molecule type" value="Genomic_DNA"/>
</dbReference>
<protein>
    <recommendedName>
        <fullName evidence="2">Zinc finger/thioredoxin putative domain-containing protein</fullName>
    </recommendedName>
</protein>
<evidence type="ECO:0000313" key="3">
    <source>
        <dbReference type="EMBL" id="HGU34114.1"/>
    </source>
</evidence>
<comment type="caution">
    <text evidence="3">The sequence shown here is derived from an EMBL/GenBank/DDBJ whole genome shotgun (WGS) entry which is preliminary data.</text>
</comment>
<dbReference type="InterPro" id="IPR011723">
    <property type="entry name" value="Znf/thioredoxin_put"/>
</dbReference>
<name>A0A7C4VZL8_9BACT</name>
<sequence length="240" mass="27847">MTAIFMQCERTMPMEIVCSQCQAKFRIPDEKIPENQTVVLTCPKCRNRIPIERHRRRPPAMEPMPVQPESSARSSEAETETEAYDAADRPFDFIAPGAKTAMICLSDMEARSMVSAELMALGFYPVMPQDCEEALKRMRFHVFNLVIVDERFDCNRQEQHPILSHIESLAMDIRRTMFVVLLTDRFRTMDDMAAFHRSVNLIINDRNLQEFTKIYKRAVADHEAFYSVFFECLAKLGKHV</sequence>
<gene>
    <name evidence="3" type="ORF">ENS29_14905</name>
</gene>
<feature type="domain" description="Zinc finger/thioredoxin putative" evidence="2">
    <location>
        <begin position="14"/>
        <end position="49"/>
    </location>
</feature>
<evidence type="ECO:0000256" key="1">
    <source>
        <dbReference type="SAM" id="MobiDB-lite"/>
    </source>
</evidence>
<dbReference type="Pfam" id="PF13717">
    <property type="entry name" value="Zn_ribbon_4"/>
    <property type="match status" value="1"/>
</dbReference>
<feature type="region of interest" description="Disordered" evidence="1">
    <location>
        <begin position="53"/>
        <end position="83"/>
    </location>
</feature>
<dbReference type="AlphaFoldDB" id="A0A7C4VZL8"/>
<organism evidence="3">
    <name type="scientific">Desulfatirhabdium butyrativorans</name>
    <dbReference type="NCBI Taxonomy" id="340467"/>
    <lineage>
        <taxon>Bacteria</taxon>
        <taxon>Pseudomonadati</taxon>
        <taxon>Thermodesulfobacteriota</taxon>
        <taxon>Desulfobacteria</taxon>
        <taxon>Desulfobacterales</taxon>
        <taxon>Desulfatirhabdiaceae</taxon>
        <taxon>Desulfatirhabdium</taxon>
    </lineage>
</organism>